<feature type="region of interest" description="Disordered" evidence="1">
    <location>
        <begin position="26"/>
        <end position="49"/>
    </location>
</feature>
<dbReference type="PANTHER" id="PTHR31435:SF9">
    <property type="entry name" value="PROTEIN NATD1"/>
    <property type="match status" value="1"/>
</dbReference>
<evidence type="ECO:0000259" key="2">
    <source>
        <dbReference type="PROSITE" id="PS51729"/>
    </source>
</evidence>
<evidence type="ECO:0000313" key="4">
    <source>
        <dbReference type="Proteomes" id="UP000305517"/>
    </source>
</evidence>
<dbReference type="AlphaFoldDB" id="A0A5R8WIU2"/>
<dbReference type="PANTHER" id="PTHR31435">
    <property type="entry name" value="PROTEIN NATD1"/>
    <property type="match status" value="1"/>
</dbReference>
<name>A0A5R8WIU2_9BACT</name>
<gene>
    <name evidence="3" type="ORF">FDY95_24770</name>
</gene>
<feature type="domain" description="N-acetyltransferase" evidence="2">
    <location>
        <begin position="129"/>
        <end position="215"/>
    </location>
</feature>
<dbReference type="CDD" id="cd04301">
    <property type="entry name" value="NAT_SF"/>
    <property type="match status" value="1"/>
</dbReference>
<organism evidence="3 4">
    <name type="scientific">Hymenobacter jeollabukensis</name>
    <dbReference type="NCBI Taxonomy" id="2025313"/>
    <lineage>
        <taxon>Bacteria</taxon>
        <taxon>Pseudomonadati</taxon>
        <taxon>Bacteroidota</taxon>
        <taxon>Cytophagia</taxon>
        <taxon>Cytophagales</taxon>
        <taxon>Hymenobacteraceae</taxon>
        <taxon>Hymenobacter</taxon>
    </lineage>
</organism>
<evidence type="ECO:0000313" key="3">
    <source>
        <dbReference type="EMBL" id="TLM88395.1"/>
    </source>
</evidence>
<comment type="caution">
    <text evidence="3">The sequence shown here is derived from an EMBL/GenBank/DDBJ whole genome shotgun (WGS) entry which is preliminary data.</text>
</comment>
<dbReference type="OrthoDB" id="9793389at2"/>
<feature type="region of interest" description="Disordered" evidence="1">
    <location>
        <begin position="77"/>
        <end position="103"/>
    </location>
</feature>
<keyword evidence="3" id="KW-0808">Transferase</keyword>
<reference evidence="3 4" key="1">
    <citation type="submission" date="2019-05" db="EMBL/GenBank/DDBJ databases">
        <title>Hymenobacter edaphi sp. nov., isolated from abandoned arsenic-contaminated farmland soil.</title>
        <authorList>
            <person name="Nie L."/>
        </authorList>
    </citation>
    <scope>NUCLEOTIDE SEQUENCE [LARGE SCALE GENOMIC DNA]</scope>
    <source>
        <strain evidence="3 4">1-3-3-8</strain>
    </source>
</reference>
<dbReference type="PROSITE" id="PS51729">
    <property type="entry name" value="GNAT_YJDJ"/>
    <property type="match status" value="1"/>
</dbReference>
<dbReference type="Gene3D" id="3.40.630.30">
    <property type="match status" value="1"/>
</dbReference>
<dbReference type="Pfam" id="PF14542">
    <property type="entry name" value="Acetyltransf_CG"/>
    <property type="match status" value="1"/>
</dbReference>
<evidence type="ECO:0000256" key="1">
    <source>
        <dbReference type="SAM" id="MobiDB-lite"/>
    </source>
</evidence>
<dbReference type="SUPFAM" id="SSF55729">
    <property type="entry name" value="Acyl-CoA N-acyltransferases (Nat)"/>
    <property type="match status" value="1"/>
</dbReference>
<dbReference type="InterPro" id="IPR016181">
    <property type="entry name" value="Acyl_CoA_acyltransferase"/>
</dbReference>
<dbReference type="Proteomes" id="UP000305517">
    <property type="component" value="Unassembled WGS sequence"/>
</dbReference>
<protein>
    <submittedName>
        <fullName evidence="3">N-acetyltransferase</fullName>
    </submittedName>
</protein>
<proteinExistence type="predicted"/>
<dbReference type="InterPro" id="IPR031165">
    <property type="entry name" value="GNAT_YJDJ"/>
</dbReference>
<dbReference type="GO" id="GO:0016740">
    <property type="term" value="F:transferase activity"/>
    <property type="evidence" value="ECO:0007669"/>
    <property type="project" value="UniProtKB-KW"/>
</dbReference>
<sequence length="219" mass="23996">MHGRKIERLVDGVEAVAGRIELLPIAHAPGSGAGSNTSSRGRRCRNGGGGALSRLGRLLSGRGGMALVHRAVWEKPTAVGRRRNSSTQKPPERTAARPRTGRLPCLPGLPGRPGLVFPFFRTVAAMHVEHQTEDQTFYLTSHGYEGELAYSRPAEDVVDFQHTYVDEHLRGQGAGEALAKAALDWARQEHLRVRTSCPYMAKFVQQHAEYQDLLENAGK</sequence>
<accession>A0A5R8WIU2</accession>
<keyword evidence="4" id="KW-1185">Reference proteome</keyword>
<dbReference type="InterPro" id="IPR045057">
    <property type="entry name" value="Gcn5-rel_NAT"/>
</dbReference>
<dbReference type="EMBL" id="VAJM01000019">
    <property type="protein sequence ID" value="TLM88395.1"/>
    <property type="molecule type" value="Genomic_DNA"/>
</dbReference>